<dbReference type="KEGG" id="cdeu:CNBG_3684"/>
<dbReference type="PANTHER" id="PTHR10562">
    <property type="entry name" value="SMALL UBIQUITIN-RELATED MODIFIER"/>
    <property type="match status" value="1"/>
</dbReference>
<evidence type="ECO:0000313" key="3">
    <source>
        <dbReference type="EMBL" id="KGB77846.1"/>
    </source>
</evidence>
<gene>
    <name evidence="3" type="ORF">CNBG_3684</name>
</gene>
<accession>A0A095DA25</accession>
<dbReference type="AlphaFoldDB" id="A0A095DA25"/>
<dbReference type="STRING" id="294750.A0A095DA25"/>
<dbReference type="HOGENOM" id="CLU_148322_4_2_1"/>
<feature type="compositionally biased region" description="Basic and acidic residues" evidence="1">
    <location>
        <begin position="1"/>
        <end position="17"/>
    </location>
</feature>
<reference evidence="3 4" key="2">
    <citation type="journal article" date="2018" name="Proc. Natl. Acad. Sci.">
        <title>RNAi is a critical determinant of centromere evolution in closely related fungi.</title>
        <authorList>
            <person name="Yadav V."/>
            <person name="Sun S."/>
            <person name="Billmyre R.B."/>
            <person name="Thimmappa B.C."/>
            <person name="Shea T."/>
            <person name="Lintner R."/>
            <person name="Bakkeren G."/>
            <person name="Cuomo C.A."/>
            <person name="Heitman J."/>
            <person name="Sanyal K."/>
        </authorList>
    </citation>
    <scope>NUCLEOTIDE SEQUENCE [LARGE SCALE GENOMIC DNA]</scope>
    <source>
        <strain evidence="3 4">R265</strain>
    </source>
</reference>
<reference evidence="3 4" key="1">
    <citation type="journal article" date="2011" name="MBio">
        <title>Genome variation in Cryptococcus gattii, an emerging pathogen of immunocompetent hosts.</title>
        <authorList>
            <person name="D'Souza C.A."/>
            <person name="Kronstad J.W."/>
            <person name="Taylor G."/>
            <person name="Warren R."/>
            <person name="Yuen M."/>
            <person name="Hu G."/>
            <person name="Jung W.H."/>
            <person name="Sham A."/>
            <person name="Kidd S.E."/>
            <person name="Tangen K."/>
            <person name="Lee N."/>
            <person name="Zeilmaker T."/>
            <person name="Sawkins J."/>
            <person name="McVicker G."/>
            <person name="Shah S."/>
            <person name="Gnerre S."/>
            <person name="Griggs A."/>
            <person name="Zeng Q."/>
            <person name="Bartlett K."/>
            <person name="Li W."/>
            <person name="Wang X."/>
            <person name="Heitman J."/>
            <person name="Stajich J.E."/>
            <person name="Fraser J.A."/>
            <person name="Meyer W."/>
            <person name="Carter D."/>
            <person name="Schein J."/>
            <person name="Krzywinski M."/>
            <person name="Kwon-Chung K.J."/>
            <person name="Varma A."/>
            <person name="Wang J."/>
            <person name="Brunham R."/>
            <person name="Fyfe M."/>
            <person name="Ouellette B.F."/>
            <person name="Siddiqui A."/>
            <person name="Marra M."/>
            <person name="Jones S."/>
            <person name="Holt R."/>
            <person name="Birren B.W."/>
            <person name="Galagan J.E."/>
            <person name="Cuomo C.A."/>
        </authorList>
    </citation>
    <scope>NUCLEOTIDE SEQUENCE [LARGE SCALE GENOMIC DNA]</scope>
    <source>
        <strain evidence="3 4">R265</strain>
    </source>
</reference>
<sequence>MSERGSNPPEEKPKAEEAAADPNTLNIKITNTNNEEVFFKIKRTTKLNKLKSAYADRVGTDVASIRLLFDGHRILDHQTANDLDLEDGDAIEVQLEQVGGY</sequence>
<dbReference type="InterPro" id="IPR022617">
    <property type="entry name" value="Rad60/SUMO-like_dom"/>
</dbReference>
<dbReference type="InterPro" id="IPR000626">
    <property type="entry name" value="Ubiquitin-like_dom"/>
</dbReference>
<dbReference type="SMART" id="SM00213">
    <property type="entry name" value="UBQ"/>
    <property type="match status" value="1"/>
</dbReference>
<dbReference type="SUPFAM" id="SSF54236">
    <property type="entry name" value="Ubiquitin-like"/>
    <property type="match status" value="1"/>
</dbReference>
<evidence type="ECO:0000313" key="4">
    <source>
        <dbReference type="Proteomes" id="UP000029445"/>
    </source>
</evidence>
<dbReference type="PROSITE" id="PS50053">
    <property type="entry name" value="UBIQUITIN_2"/>
    <property type="match status" value="1"/>
</dbReference>
<evidence type="ECO:0000259" key="2">
    <source>
        <dbReference type="PROSITE" id="PS50053"/>
    </source>
</evidence>
<dbReference type="GeneID" id="88179951"/>
<dbReference type="InterPro" id="IPR029071">
    <property type="entry name" value="Ubiquitin-like_domsf"/>
</dbReference>
<dbReference type="FunFam" id="3.10.20.90:FF:000202">
    <property type="entry name" value="Small ubiquitin-related modifier I"/>
    <property type="match status" value="1"/>
</dbReference>
<dbReference type="VEuPathDB" id="FungiDB:CNBG_3684"/>
<name>A0A095DA25_CRYD2</name>
<dbReference type="EMBL" id="CP025759">
    <property type="protein sequence ID" value="KGB77846.1"/>
    <property type="molecule type" value="Genomic_DNA"/>
</dbReference>
<dbReference type="OMA" id="MKIYCAR"/>
<dbReference type="Gene3D" id="3.10.20.90">
    <property type="entry name" value="Phosphatidylinositol 3-kinase Catalytic Subunit, Chain A, domain 1"/>
    <property type="match status" value="1"/>
</dbReference>
<evidence type="ECO:0000256" key="1">
    <source>
        <dbReference type="SAM" id="MobiDB-lite"/>
    </source>
</evidence>
<keyword evidence="4" id="KW-1185">Reference proteome</keyword>
<dbReference type="Proteomes" id="UP000029445">
    <property type="component" value="Chromosome 1"/>
</dbReference>
<feature type="domain" description="Ubiquitin-like" evidence="2">
    <location>
        <begin position="25"/>
        <end position="100"/>
    </location>
</feature>
<dbReference type="Pfam" id="PF11976">
    <property type="entry name" value="Rad60-SLD"/>
    <property type="match status" value="1"/>
</dbReference>
<dbReference type="OrthoDB" id="442921at2759"/>
<feature type="region of interest" description="Disordered" evidence="1">
    <location>
        <begin position="1"/>
        <end position="26"/>
    </location>
</feature>
<protein>
    <recommendedName>
        <fullName evidence="2">Ubiquitin-like domain-containing protein</fullName>
    </recommendedName>
</protein>
<organism evidence="3 4">
    <name type="scientific">Cryptococcus deuterogattii (strain R265)</name>
    <name type="common">Cryptococcus gattii VGII (strain R265)</name>
    <dbReference type="NCBI Taxonomy" id="294750"/>
    <lineage>
        <taxon>Eukaryota</taxon>
        <taxon>Fungi</taxon>
        <taxon>Dikarya</taxon>
        <taxon>Basidiomycota</taxon>
        <taxon>Agaricomycotina</taxon>
        <taxon>Tremellomycetes</taxon>
        <taxon>Tremellales</taxon>
        <taxon>Cryptococcaceae</taxon>
        <taxon>Cryptococcus</taxon>
        <taxon>Cryptococcus gattii species complex</taxon>
    </lineage>
</organism>
<proteinExistence type="predicted"/>
<dbReference type="RefSeq" id="XP_062883631.1">
    <property type="nucleotide sequence ID" value="XM_063027676.1"/>
</dbReference>